<evidence type="ECO:0000313" key="13">
    <source>
        <dbReference type="EMBL" id="KPC54118.1"/>
    </source>
</evidence>
<dbReference type="AlphaFoldDB" id="A0A0N0XK04"/>
<comment type="subcellular location">
    <subcellularLocation>
        <location evidence="1 9">Cell outer membrane</location>
        <topology evidence="1 9">Multi-pass membrane protein</topology>
    </subcellularLocation>
</comment>
<keyword evidence="8 9" id="KW-0998">Cell outer membrane</keyword>
<dbReference type="InterPro" id="IPR025949">
    <property type="entry name" value="PapC-like_C"/>
</dbReference>
<keyword evidence="4" id="KW-1134">Transmembrane beta strand</keyword>
<evidence type="ECO:0000256" key="10">
    <source>
        <dbReference type="SAM" id="SignalP"/>
    </source>
</evidence>
<dbReference type="SUPFAM" id="SSF141729">
    <property type="entry name" value="FimD N-terminal domain-like"/>
    <property type="match status" value="1"/>
</dbReference>
<evidence type="ECO:0000256" key="3">
    <source>
        <dbReference type="ARBA" id="ARBA00022448"/>
    </source>
</evidence>
<dbReference type="Pfam" id="PF13954">
    <property type="entry name" value="PapC_N"/>
    <property type="match status" value="1"/>
</dbReference>
<dbReference type="Proteomes" id="UP000037939">
    <property type="component" value="Unassembled WGS sequence"/>
</dbReference>
<dbReference type="InterPro" id="IPR018030">
    <property type="entry name" value="Fimbrial_membr_usher_CS"/>
</dbReference>
<keyword evidence="7 9" id="KW-0472">Membrane</keyword>
<dbReference type="InterPro" id="IPR000015">
    <property type="entry name" value="Fimb_usher"/>
</dbReference>
<dbReference type="GO" id="GO:0009297">
    <property type="term" value="P:pilus assembly"/>
    <property type="evidence" value="ECO:0007669"/>
    <property type="project" value="InterPro"/>
</dbReference>
<evidence type="ECO:0000256" key="8">
    <source>
        <dbReference type="ARBA" id="ARBA00023237"/>
    </source>
</evidence>
<feature type="signal peptide" evidence="10">
    <location>
        <begin position="1"/>
        <end position="32"/>
    </location>
</feature>
<dbReference type="Gene3D" id="2.60.40.2070">
    <property type="match status" value="1"/>
</dbReference>
<dbReference type="Gene3D" id="2.60.40.3110">
    <property type="match status" value="1"/>
</dbReference>
<dbReference type="PANTHER" id="PTHR30451">
    <property type="entry name" value="OUTER MEMBRANE USHER PROTEIN"/>
    <property type="match status" value="1"/>
</dbReference>
<dbReference type="OrthoDB" id="6554712at2"/>
<dbReference type="Gene3D" id="2.60.40.2610">
    <property type="entry name" value="Outer membrane usher protein FimD, plug domain"/>
    <property type="match status" value="1"/>
</dbReference>
<feature type="domain" description="PapC-like C-terminal" evidence="11">
    <location>
        <begin position="770"/>
        <end position="835"/>
    </location>
</feature>
<keyword evidence="6 10" id="KW-0732">Signal</keyword>
<protein>
    <submittedName>
        <fullName evidence="13">Outer membrane usher protein HtrE</fullName>
    </submittedName>
</protein>
<dbReference type="FunFam" id="2.60.40.3110:FF:000001">
    <property type="entry name" value="Putative fimbrial outer membrane usher"/>
    <property type="match status" value="1"/>
</dbReference>
<comment type="similarity">
    <text evidence="2 9">Belongs to the fimbrial export usher family.</text>
</comment>
<dbReference type="EMBL" id="LAQT01000003">
    <property type="protein sequence ID" value="KPC54118.1"/>
    <property type="molecule type" value="Genomic_DNA"/>
</dbReference>
<dbReference type="InterPro" id="IPR043142">
    <property type="entry name" value="PapC-like_C_sf"/>
</dbReference>
<keyword evidence="3 9" id="KW-0813">Transport</keyword>
<dbReference type="PATRIC" id="fig|857265.3.peg.1167"/>
<organism evidence="13 14">
    <name type="scientific">Amantichitinum ursilacus</name>
    <dbReference type="NCBI Taxonomy" id="857265"/>
    <lineage>
        <taxon>Bacteria</taxon>
        <taxon>Pseudomonadati</taxon>
        <taxon>Pseudomonadota</taxon>
        <taxon>Betaproteobacteria</taxon>
        <taxon>Neisseriales</taxon>
        <taxon>Chitinibacteraceae</taxon>
        <taxon>Amantichitinum</taxon>
    </lineage>
</organism>
<evidence type="ECO:0000256" key="4">
    <source>
        <dbReference type="ARBA" id="ARBA00022452"/>
    </source>
</evidence>
<dbReference type="PROSITE" id="PS01151">
    <property type="entry name" value="FIMBRIAL_USHER"/>
    <property type="match status" value="1"/>
</dbReference>
<dbReference type="Gene3D" id="3.10.20.410">
    <property type="match status" value="1"/>
</dbReference>
<evidence type="ECO:0000256" key="1">
    <source>
        <dbReference type="ARBA" id="ARBA00004571"/>
    </source>
</evidence>
<dbReference type="InterPro" id="IPR025885">
    <property type="entry name" value="PapC_N"/>
</dbReference>
<dbReference type="PANTHER" id="PTHR30451:SF20">
    <property type="entry name" value="FIMBRIAE USHER"/>
    <property type="match status" value="1"/>
</dbReference>
<keyword evidence="5 9" id="KW-0812">Transmembrane</keyword>
<keyword evidence="9" id="KW-1029">Fimbrium biogenesis</keyword>
<reference evidence="13 14" key="1">
    <citation type="submission" date="2015-07" db="EMBL/GenBank/DDBJ databases">
        <title>Draft genome sequence of the Amantichitinum ursilacus IGB-41, a new chitin-degrading bacterium.</title>
        <authorList>
            <person name="Kirstahler P."/>
            <person name="Guenther M."/>
            <person name="Grumaz C."/>
            <person name="Rupp S."/>
            <person name="Zibek S."/>
            <person name="Sohn K."/>
        </authorList>
    </citation>
    <scope>NUCLEOTIDE SEQUENCE [LARGE SCALE GENOMIC DNA]</scope>
    <source>
        <strain evidence="13 14">IGB-41</strain>
    </source>
</reference>
<dbReference type="RefSeq" id="WP_053936822.1">
    <property type="nucleotide sequence ID" value="NZ_LAQT01000003.1"/>
</dbReference>
<evidence type="ECO:0000259" key="12">
    <source>
        <dbReference type="Pfam" id="PF13954"/>
    </source>
</evidence>
<evidence type="ECO:0000256" key="6">
    <source>
        <dbReference type="ARBA" id="ARBA00022729"/>
    </source>
</evidence>
<dbReference type="InterPro" id="IPR042186">
    <property type="entry name" value="FimD_plug_dom"/>
</dbReference>
<sequence length="852" mass="89485">MNIRRNSGALTLRPLALLLLAVFGGPAQLALAATTPETATQPVNGDAVKFNNRFLQSSGDAVVDVSRFAKGNRALPGTYTVPLFVNEFQQGRVTVELKDLGNGDVQPCFTRELIDTVGVNFAKVGPEAEARANAGGCLQLADVVPGATAVFDNNDQGLRVSVPQAYLFNAARGYVDSKYWDDGITAATLQYNTNVYQSRNNGETNTQFYAGTDLGFNMGPWRLRHSGNVTYSEDAGTKYQAVRTYVQRGITPLKSQLTLGDTFTDGVVFDSFGVRGVQLASDERMLPDSQRGYAPTIRGIAQTNAKVEIRQNGNTLYETTVAPGAFEINDLYPTGYGGDLEVRVTEADGSLHVSTVPYAAAINALRPNDTRFAVAAGQYRDGNSDVHPWVGQAVLRHGFSNEITGYGGVMAAQNYTSVAGGAALNTRFGALAADITAARTVLQNQPNRNGASFRLSYSLNISPTDTNIALAAYRYSTSGFLSLSDAATLQALDERGYGNVMNGIQRGRIQATVNQKLPGNWGNVYFSGSAQDYWNRDGADTQFSAGYNNTYKRATYGVALNRQLAVNTGEWENRVMFNLGLPLGAGPHALYSSTNVQHDSSGTGIQESLTGSLANGAVNYGVNGGRDSMGSNTISANTSYAAPWGTLTANASKGSGYTQVGAGLSGGMVAYGGGLVLAQTLGESVAIIEAEGASGAQISGSGNGARLNGSGKGVATNLTAFGDNSVSLDPKGLPQNVELKTTQQHTAPTAGAVTRIKFETETTKGRPAILRVTTRDGKPLPFAAEVLDSTGASVGSVAQGGRIIARGLATDKGELSVKWGEGAGQQCALTYSLPPATEASNAGYVFGEGNCH</sequence>
<dbReference type="STRING" id="857265.WG78_05695"/>
<dbReference type="InterPro" id="IPR037224">
    <property type="entry name" value="PapC_N_sf"/>
</dbReference>
<dbReference type="GO" id="GO:0009279">
    <property type="term" value="C:cell outer membrane"/>
    <property type="evidence" value="ECO:0007669"/>
    <property type="project" value="UniProtKB-SubCell"/>
</dbReference>
<evidence type="ECO:0000313" key="14">
    <source>
        <dbReference type="Proteomes" id="UP000037939"/>
    </source>
</evidence>
<evidence type="ECO:0000259" key="11">
    <source>
        <dbReference type="Pfam" id="PF13953"/>
    </source>
</evidence>
<keyword evidence="14" id="KW-1185">Reference proteome</keyword>
<evidence type="ECO:0000256" key="9">
    <source>
        <dbReference type="RuleBase" id="RU003884"/>
    </source>
</evidence>
<dbReference type="Pfam" id="PF00577">
    <property type="entry name" value="Usher"/>
    <property type="match status" value="1"/>
</dbReference>
<name>A0A0N0XK04_9NEIS</name>
<proteinExistence type="inferred from homology"/>
<feature type="domain" description="PapC N-terminal" evidence="12">
    <location>
        <begin position="49"/>
        <end position="194"/>
    </location>
</feature>
<comment type="caution">
    <text evidence="13">The sequence shown here is derived from an EMBL/GenBank/DDBJ whole genome shotgun (WGS) entry which is preliminary data.</text>
</comment>
<evidence type="ECO:0000256" key="5">
    <source>
        <dbReference type="ARBA" id="ARBA00022692"/>
    </source>
</evidence>
<accession>A0A0N0XK04</accession>
<evidence type="ECO:0000256" key="2">
    <source>
        <dbReference type="ARBA" id="ARBA00008064"/>
    </source>
</evidence>
<feature type="chain" id="PRO_5005863087" evidence="10">
    <location>
        <begin position="33"/>
        <end position="852"/>
    </location>
</feature>
<dbReference type="GO" id="GO:0015473">
    <property type="term" value="F:fimbrial usher porin activity"/>
    <property type="evidence" value="ECO:0007669"/>
    <property type="project" value="InterPro"/>
</dbReference>
<gene>
    <name evidence="13" type="primary">htrE_2</name>
    <name evidence="13" type="ORF">WG78_05695</name>
</gene>
<dbReference type="Pfam" id="PF13953">
    <property type="entry name" value="PapC_C"/>
    <property type="match status" value="1"/>
</dbReference>
<evidence type="ECO:0000256" key="7">
    <source>
        <dbReference type="ARBA" id="ARBA00023136"/>
    </source>
</evidence>